<dbReference type="GO" id="GO:0004373">
    <property type="term" value="F:alpha-1,4-glucan glucosyltransferase (UDP-glucose donor) activity"/>
    <property type="evidence" value="ECO:0007669"/>
    <property type="project" value="InterPro"/>
</dbReference>
<dbReference type="Proteomes" id="UP000660262">
    <property type="component" value="Unassembled WGS sequence"/>
</dbReference>
<keyword evidence="10 11" id="KW-0035">Amyloplast</keyword>
<keyword evidence="7" id="KW-0808">Transferase</keyword>
<evidence type="ECO:0000256" key="12">
    <source>
        <dbReference type="SAM" id="MobiDB-lite"/>
    </source>
</evidence>
<dbReference type="PANTHER" id="PTHR45825:SF11">
    <property type="entry name" value="ALPHA AMYLASE DOMAIN-CONTAINING PROTEIN"/>
    <property type="match status" value="1"/>
</dbReference>
<keyword evidence="5" id="KW-0934">Plastid</keyword>
<dbReference type="EC" id="2.4.1.-" evidence="11"/>
<comment type="similarity">
    <text evidence="3 11">Belongs to the glycosyltransferase 1 family. Bacterial/plant glycogen synthase subfamily.</text>
</comment>
<keyword evidence="8 11" id="KW-0750">Starch biosynthesis</keyword>
<organism evidence="15 16">
    <name type="scientific">Pycnococcus provasolii</name>
    <dbReference type="NCBI Taxonomy" id="41880"/>
    <lineage>
        <taxon>Eukaryota</taxon>
        <taxon>Viridiplantae</taxon>
        <taxon>Chlorophyta</taxon>
        <taxon>Pseudoscourfieldiophyceae</taxon>
        <taxon>Pseudoscourfieldiales</taxon>
        <taxon>Pycnococcaceae</taxon>
        <taxon>Pycnococcus</taxon>
    </lineage>
</organism>
<accession>A0A830HVZ2</accession>
<keyword evidence="9" id="KW-0809">Transit peptide</keyword>
<feature type="domain" description="Starch synthase catalytic" evidence="14">
    <location>
        <begin position="216"/>
        <end position="479"/>
    </location>
</feature>
<evidence type="ECO:0000259" key="14">
    <source>
        <dbReference type="Pfam" id="PF08323"/>
    </source>
</evidence>
<dbReference type="OrthoDB" id="512920at2759"/>
<feature type="domain" description="Glycosyl transferase family 1" evidence="13">
    <location>
        <begin position="536"/>
        <end position="698"/>
    </location>
</feature>
<dbReference type="InterPro" id="IPR011835">
    <property type="entry name" value="GS/SS"/>
</dbReference>
<name>A0A830HVZ2_9CHLO</name>
<evidence type="ECO:0000256" key="3">
    <source>
        <dbReference type="ARBA" id="ARBA00010281"/>
    </source>
</evidence>
<dbReference type="PANTHER" id="PTHR45825">
    <property type="entry name" value="GRANULE-BOUND STARCH SYNTHASE 1, CHLOROPLASTIC/AMYLOPLASTIC"/>
    <property type="match status" value="1"/>
</dbReference>
<reference evidence="15" key="1">
    <citation type="submission" date="2020-10" db="EMBL/GenBank/DDBJ databases">
        <title>Unveiling of a novel bifunctional photoreceptor, Dualchrome1, isolated from a cosmopolitan green alga.</title>
        <authorList>
            <person name="Suzuki S."/>
            <person name="Kawachi M."/>
        </authorList>
    </citation>
    <scope>NUCLEOTIDE SEQUENCE</scope>
    <source>
        <strain evidence="15">NIES 2893</strain>
    </source>
</reference>
<dbReference type="NCBIfam" id="TIGR02095">
    <property type="entry name" value="glgA"/>
    <property type="match status" value="1"/>
</dbReference>
<comment type="catalytic activity">
    <reaction evidence="1">
        <text>[(1-&gt;4)-alpha-D-glucosyl](n) + ADP-alpha-D-glucose = [(1-&gt;4)-alpha-D-glucosyl](n+1) + ADP + H(+)</text>
        <dbReference type="Rhea" id="RHEA:18189"/>
        <dbReference type="Rhea" id="RHEA-COMP:9584"/>
        <dbReference type="Rhea" id="RHEA-COMP:9587"/>
        <dbReference type="ChEBI" id="CHEBI:15378"/>
        <dbReference type="ChEBI" id="CHEBI:15444"/>
        <dbReference type="ChEBI" id="CHEBI:57498"/>
        <dbReference type="ChEBI" id="CHEBI:456216"/>
        <dbReference type="EC" id="2.4.1.21"/>
    </reaction>
</comment>
<dbReference type="UniPathway" id="UPA00152"/>
<dbReference type="SUPFAM" id="SSF53756">
    <property type="entry name" value="UDP-Glycosyltransferase/glycogen phosphorylase"/>
    <property type="match status" value="1"/>
</dbReference>
<comment type="subcellular location">
    <subcellularLocation>
        <location evidence="11">Plastid</location>
        <location evidence="11">Chloroplast</location>
    </subcellularLocation>
    <subcellularLocation>
        <location evidence="11">Plastid</location>
        <location evidence="11">Amyloplast</location>
    </subcellularLocation>
</comment>
<keyword evidence="6 11" id="KW-0328">Glycosyltransferase</keyword>
<dbReference type="FunFam" id="3.40.50.2000:FF:000048">
    <property type="entry name" value="Starch synthase, chloroplastic/amyloplastic"/>
    <property type="match status" value="1"/>
</dbReference>
<sequence length="731" mass="80055">MAAHTTTQMQLQQNSYYKTHNRTQHPYRRMYKHAHAHAHARTQTQHATAKQRALVVVHASNAEEDRILADLERLRKENDELASIVIGSEGEESKTLRQAAEAGAKAAAAAKQQLASVQPEAEQQPSVESFLGGKDVNNVNNAAIKAEALPTQNSAVNNSTAVTADSNNATADSAPDSAAKPATTGINFPPPPATKHPSMTGMPAKNLEVAEKPRAIVFVASEAAPFSKTGGLGDVAGALPRALAARGHRVMVVSPRYQRGEGLDEAIGEANDTGVVANLVLGTSGAHDVRFFHTYKGDVDWVFADHLSFQRPGTLYGDEHGTYGDNQFRFALLSLAACEAALTLPLPDSSPDFPTYGEDVVFIANDWHASLVPIYIASKYRPHGVFMRARSLLVIHNLMHQGIEPSTTFETLGVPGDWYPAVDFVFPEHMRAHELDKGECVNLLKGAIATCDRIVTVSTGFAWEITTPEGGFMLDHMLRSRQFQLGGVTNGIDEDEWNPADDPDIEAGYDDKDMSGKATCKAALQRELGLPEDQYVPLVGFIGRLDPQKGPDLVRDSLDFLVRSLGCQVVVLGSGLSEFEEWMRWAETEYPSHFRGHVGFSVQRAHRITAGVDILLMPSRFEPCGLNQLYAMRYGTVPVVHATGGLRDTVEDYNPFARGGTLGSGTGWTFAPPSNEALQSAMQTAVMTYREHPDAWKEIMRRGMRMDHGWREAARQYEQIVEWTLMDPPYA</sequence>
<dbReference type="Gene3D" id="3.40.50.2000">
    <property type="entry name" value="Glycogen Phosphorylase B"/>
    <property type="match status" value="2"/>
</dbReference>
<evidence type="ECO:0000256" key="7">
    <source>
        <dbReference type="ARBA" id="ARBA00022679"/>
    </source>
</evidence>
<evidence type="ECO:0000256" key="10">
    <source>
        <dbReference type="ARBA" id="ARBA00023234"/>
    </source>
</evidence>
<evidence type="ECO:0000256" key="9">
    <source>
        <dbReference type="ARBA" id="ARBA00022946"/>
    </source>
</evidence>
<dbReference type="GO" id="GO:0009501">
    <property type="term" value="C:amyloplast"/>
    <property type="evidence" value="ECO:0007669"/>
    <property type="project" value="UniProtKB-SubCell"/>
</dbReference>
<evidence type="ECO:0000256" key="11">
    <source>
        <dbReference type="RuleBase" id="RU361232"/>
    </source>
</evidence>
<evidence type="ECO:0000256" key="1">
    <source>
        <dbReference type="ARBA" id="ARBA00001478"/>
    </source>
</evidence>
<comment type="pathway">
    <text evidence="2 11">Glycan biosynthesis; starch biosynthesis.</text>
</comment>
<evidence type="ECO:0000256" key="5">
    <source>
        <dbReference type="ARBA" id="ARBA00022640"/>
    </source>
</evidence>
<evidence type="ECO:0000259" key="13">
    <source>
        <dbReference type="Pfam" id="PF00534"/>
    </source>
</evidence>
<dbReference type="Pfam" id="PF08323">
    <property type="entry name" value="Glyco_transf_5"/>
    <property type="match status" value="1"/>
</dbReference>
<dbReference type="AlphaFoldDB" id="A0A830HVZ2"/>
<evidence type="ECO:0000256" key="6">
    <source>
        <dbReference type="ARBA" id="ARBA00022676"/>
    </source>
</evidence>
<proteinExistence type="inferred from homology"/>
<evidence type="ECO:0000256" key="4">
    <source>
        <dbReference type="ARBA" id="ARBA00022528"/>
    </source>
</evidence>
<dbReference type="CDD" id="cd03791">
    <property type="entry name" value="GT5_Glycogen_synthase_DULL1-like"/>
    <property type="match status" value="1"/>
</dbReference>
<dbReference type="GO" id="GO:0010021">
    <property type="term" value="P:amylopectin biosynthetic process"/>
    <property type="evidence" value="ECO:0007669"/>
    <property type="project" value="UniProtKB-ARBA"/>
</dbReference>
<comment type="caution">
    <text evidence="15">The sequence shown here is derived from an EMBL/GenBank/DDBJ whole genome shotgun (WGS) entry which is preliminary data.</text>
</comment>
<dbReference type="HAMAP" id="MF_00484">
    <property type="entry name" value="Glycogen_synth"/>
    <property type="match status" value="1"/>
</dbReference>
<dbReference type="Pfam" id="PF00534">
    <property type="entry name" value="Glycos_transf_1"/>
    <property type="match status" value="1"/>
</dbReference>
<keyword evidence="4 11" id="KW-0150">Chloroplast</keyword>
<gene>
    <name evidence="15" type="ORF">PPROV_001004000</name>
</gene>
<keyword evidence="16" id="KW-1185">Reference proteome</keyword>
<dbReference type="InterPro" id="IPR013534">
    <property type="entry name" value="Starch_synth_cat_dom"/>
</dbReference>
<feature type="region of interest" description="Disordered" evidence="12">
    <location>
        <begin position="164"/>
        <end position="183"/>
    </location>
</feature>
<dbReference type="EMBL" id="BNJQ01000034">
    <property type="protein sequence ID" value="GHP11312.1"/>
    <property type="molecule type" value="Genomic_DNA"/>
</dbReference>
<dbReference type="GO" id="GO:0009011">
    <property type="term" value="F:alpha-1,4-glucan glucosyltransferase (ADP-glucose donor) activity"/>
    <property type="evidence" value="ECO:0007669"/>
    <property type="project" value="UniProtKB-EC"/>
</dbReference>
<evidence type="ECO:0000256" key="8">
    <source>
        <dbReference type="ARBA" id="ARBA00022922"/>
    </source>
</evidence>
<evidence type="ECO:0000256" key="2">
    <source>
        <dbReference type="ARBA" id="ARBA00004727"/>
    </source>
</evidence>
<dbReference type="GO" id="GO:0019252">
    <property type="term" value="P:starch biosynthetic process"/>
    <property type="evidence" value="ECO:0007669"/>
    <property type="project" value="UniProtKB-UniRule"/>
</dbReference>
<dbReference type="GO" id="GO:0009507">
    <property type="term" value="C:chloroplast"/>
    <property type="evidence" value="ECO:0007669"/>
    <property type="project" value="UniProtKB-SubCell"/>
</dbReference>
<protein>
    <recommendedName>
        <fullName evidence="11">Starch synthase, chloroplastic/amyloplastic</fullName>
        <ecNumber evidence="11">2.4.1.-</ecNumber>
    </recommendedName>
</protein>
<evidence type="ECO:0000313" key="16">
    <source>
        <dbReference type="Proteomes" id="UP000660262"/>
    </source>
</evidence>
<evidence type="ECO:0000313" key="15">
    <source>
        <dbReference type="EMBL" id="GHP11312.1"/>
    </source>
</evidence>
<dbReference type="InterPro" id="IPR001296">
    <property type="entry name" value="Glyco_trans_1"/>
</dbReference>